<feature type="region of interest" description="Disordered" evidence="3">
    <location>
        <begin position="73"/>
        <end position="97"/>
    </location>
</feature>
<reference evidence="4" key="1">
    <citation type="submission" date="2023-11" db="EMBL/GenBank/DDBJ databases">
        <title>Genome assemblies of two species of porcelain crab, Petrolisthes cinctipes and Petrolisthes manimaculis (Anomura: Porcellanidae).</title>
        <authorList>
            <person name="Angst P."/>
        </authorList>
    </citation>
    <scope>NUCLEOTIDE SEQUENCE</scope>
    <source>
        <strain evidence="4">PB745_02</strain>
        <tissue evidence="4">Gill</tissue>
    </source>
</reference>
<dbReference type="GO" id="GO:0031012">
    <property type="term" value="C:extracellular matrix"/>
    <property type="evidence" value="ECO:0007669"/>
    <property type="project" value="TreeGrafter"/>
</dbReference>
<evidence type="ECO:0000256" key="2">
    <source>
        <dbReference type="PROSITE-ProRule" id="PRU00497"/>
    </source>
</evidence>
<accession>A0AAE1U9G0</accession>
<evidence type="ECO:0000256" key="3">
    <source>
        <dbReference type="SAM" id="MobiDB-lite"/>
    </source>
</evidence>
<dbReference type="GO" id="GO:0005615">
    <property type="term" value="C:extracellular space"/>
    <property type="evidence" value="ECO:0007669"/>
    <property type="project" value="TreeGrafter"/>
</dbReference>
<dbReference type="Proteomes" id="UP001292094">
    <property type="component" value="Unassembled WGS sequence"/>
</dbReference>
<dbReference type="InterPro" id="IPR000618">
    <property type="entry name" value="Insect_cuticle"/>
</dbReference>
<evidence type="ECO:0008006" key="6">
    <source>
        <dbReference type="Google" id="ProtNLM"/>
    </source>
</evidence>
<proteinExistence type="predicted"/>
<sequence length="165" mass="17514">MSAHGYHSVLDSIEADVALKVGVDRYCTSSPPSAPPPEGLLAATVVVTVPVQPPSGLYQAPEASDHHTVKTVATPTTTTTATPTPTTTTTATPTTTMNKMMMNGMPYDFGWGVDDPDSGNQFSQKEKSDGNVVRGQYSVLLPDGRVQIVKYYDDGGGFVVQLSYE</sequence>
<dbReference type="PANTHER" id="PTHR12236:SF79">
    <property type="entry name" value="CUTICULAR PROTEIN 50CB-RELATED"/>
    <property type="match status" value="1"/>
</dbReference>
<evidence type="ECO:0000313" key="4">
    <source>
        <dbReference type="EMBL" id="KAK4315453.1"/>
    </source>
</evidence>
<dbReference type="Pfam" id="PF00379">
    <property type="entry name" value="Chitin_bind_4"/>
    <property type="match status" value="1"/>
</dbReference>
<evidence type="ECO:0000256" key="1">
    <source>
        <dbReference type="ARBA" id="ARBA00022460"/>
    </source>
</evidence>
<dbReference type="EMBL" id="JAWZYT010001114">
    <property type="protein sequence ID" value="KAK4315453.1"/>
    <property type="molecule type" value="Genomic_DNA"/>
</dbReference>
<dbReference type="GO" id="GO:0042302">
    <property type="term" value="F:structural constituent of cuticle"/>
    <property type="evidence" value="ECO:0007669"/>
    <property type="project" value="UniProtKB-UniRule"/>
</dbReference>
<gene>
    <name evidence="4" type="ORF">Pmani_013369</name>
</gene>
<dbReference type="AlphaFoldDB" id="A0AAE1U9G0"/>
<protein>
    <recommendedName>
        <fullName evidence="6">Cuticle protein</fullName>
    </recommendedName>
</protein>
<keyword evidence="1 2" id="KW-0193">Cuticle</keyword>
<feature type="compositionally biased region" description="Low complexity" evidence="3">
    <location>
        <begin position="73"/>
        <end position="96"/>
    </location>
</feature>
<name>A0AAE1U9G0_9EUCA</name>
<comment type="caution">
    <text evidence="4">The sequence shown here is derived from an EMBL/GenBank/DDBJ whole genome shotgun (WGS) entry which is preliminary data.</text>
</comment>
<keyword evidence="5" id="KW-1185">Reference proteome</keyword>
<dbReference type="PROSITE" id="PS51155">
    <property type="entry name" value="CHIT_BIND_RR_2"/>
    <property type="match status" value="1"/>
</dbReference>
<evidence type="ECO:0000313" key="5">
    <source>
        <dbReference type="Proteomes" id="UP001292094"/>
    </source>
</evidence>
<dbReference type="PANTHER" id="PTHR12236">
    <property type="entry name" value="STRUCTURAL CONTITUENT OF CUTICLE"/>
    <property type="match status" value="1"/>
</dbReference>
<organism evidence="4 5">
    <name type="scientific">Petrolisthes manimaculis</name>
    <dbReference type="NCBI Taxonomy" id="1843537"/>
    <lineage>
        <taxon>Eukaryota</taxon>
        <taxon>Metazoa</taxon>
        <taxon>Ecdysozoa</taxon>
        <taxon>Arthropoda</taxon>
        <taxon>Crustacea</taxon>
        <taxon>Multicrustacea</taxon>
        <taxon>Malacostraca</taxon>
        <taxon>Eumalacostraca</taxon>
        <taxon>Eucarida</taxon>
        <taxon>Decapoda</taxon>
        <taxon>Pleocyemata</taxon>
        <taxon>Anomura</taxon>
        <taxon>Galatheoidea</taxon>
        <taxon>Porcellanidae</taxon>
        <taxon>Petrolisthes</taxon>
    </lineage>
</organism>
<dbReference type="InterPro" id="IPR051217">
    <property type="entry name" value="Insect_Cuticle_Struc_Prot"/>
</dbReference>